<dbReference type="Proteomes" id="UP000237684">
    <property type="component" value="Unassembled WGS sequence"/>
</dbReference>
<evidence type="ECO:0000256" key="2">
    <source>
        <dbReference type="ARBA" id="ARBA00007613"/>
    </source>
</evidence>
<evidence type="ECO:0000313" key="10">
    <source>
        <dbReference type="Proteomes" id="UP000237684"/>
    </source>
</evidence>
<keyword evidence="4" id="KW-1134">Transmembrane beta strand</keyword>
<dbReference type="Gene3D" id="1.20.1600.10">
    <property type="entry name" value="Outer membrane efflux proteins (OEP)"/>
    <property type="match status" value="1"/>
</dbReference>
<evidence type="ECO:0000313" key="9">
    <source>
        <dbReference type="EMBL" id="PQV62811.1"/>
    </source>
</evidence>
<proteinExistence type="inferred from homology"/>
<gene>
    <name evidence="9" type="ORF">B1R32_12123</name>
</gene>
<dbReference type="InterPro" id="IPR003423">
    <property type="entry name" value="OMP_efflux"/>
</dbReference>
<dbReference type="Pfam" id="PF02321">
    <property type="entry name" value="OEP"/>
    <property type="match status" value="2"/>
</dbReference>
<dbReference type="GO" id="GO:0015562">
    <property type="term" value="F:efflux transmembrane transporter activity"/>
    <property type="evidence" value="ECO:0007669"/>
    <property type="project" value="InterPro"/>
</dbReference>
<protein>
    <submittedName>
        <fullName evidence="9">Outer membrane protein TolC</fullName>
    </submittedName>
</protein>
<dbReference type="PANTHER" id="PTHR30026">
    <property type="entry name" value="OUTER MEMBRANE PROTEIN TOLC"/>
    <property type="match status" value="1"/>
</dbReference>
<keyword evidence="8" id="KW-0732">Signal</keyword>
<dbReference type="EMBL" id="NIGF01000021">
    <property type="protein sequence ID" value="PQV62811.1"/>
    <property type="molecule type" value="Genomic_DNA"/>
</dbReference>
<dbReference type="GO" id="GO:0009279">
    <property type="term" value="C:cell outer membrane"/>
    <property type="evidence" value="ECO:0007669"/>
    <property type="project" value="UniProtKB-SubCell"/>
</dbReference>
<evidence type="ECO:0000256" key="5">
    <source>
        <dbReference type="ARBA" id="ARBA00022692"/>
    </source>
</evidence>
<keyword evidence="3" id="KW-0813">Transport</keyword>
<evidence type="ECO:0000256" key="3">
    <source>
        <dbReference type="ARBA" id="ARBA00022448"/>
    </source>
</evidence>
<evidence type="ECO:0000256" key="8">
    <source>
        <dbReference type="SAM" id="SignalP"/>
    </source>
</evidence>
<comment type="subcellular location">
    <subcellularLocation>
        <location evidence="1">Cell outer membrane</location>
    </subcellularLocation>
</comment>
<sequence>MKPILLTTALLLAAQSARAQDAAAAPPSNSAPVAMAVANATDTRPRLDGPLSLEEAVQVALKNSPLLRGAQAEIDIAAAQIKAAQAARKLSVSATTFLTAGSENGPIYSSPDGVSPVNLFAVPRGPFANQNVMFMLPVLNGGRLGALTKQAQSARGAAQADAETTKLDVILETKTAYRQVLLALELQKVAVERQRATSERLQNDRAALAAGRVPELYVLRDQAEDADAGQEVTNAARDVEMALVMLRAVMGVQSESAITVSDSLETVAPASNSPADFATALENRPELRAARARLESARQGDLAARGASKFQASLMGMGDLNRSRGGGSAGGASVGVIVGVPILDGGLRRAGREEARAGIAKTQADFDRLQIEVEREVSNAKLTLGAAQKNVAAAQSGVMAAQEAFRVAGLRYEGGRATNAEVLDALAALTRAQGKRARALFEVQNARDELERAMGSAF</sequence>
<dbReference type="RefSeq" id="WP_106381047.1">
    <property type="nucleotide sequence ID" value="NZ_NIGF01000021.1"/>
</dbReference>
<feature type="chain" id="PRO_5015394042" evidence="8">
    <location>
        <begin position="20"/>
        <end position="458"/>
    </location>
</feature>
<keyword evidence="6" id="KW-0472">Membrane</keyword>
<accession>A0A2S8SPU1</accession>
<reference evidence="9 10" key="1">
    <citation type="journal article" date="2018" name="Syst. Appl. Microbiol.">
        <title>Abditibacterium utsteinense sp. nov., the first cultivated member of candidate phylum FBP, isolated from ice-free Antarctic soil samples.</title>
        <authorList>
            <person name="Tahon G."/>
            <person name="Tytgat B."/>
            <person name="Lebbe L."/>
            <person name="Carlier A."/>
            <person name="Willems A."/>
        </authorList>
    </citation>
    <scope>NUCLEOTIDE SEQUENCE [LARGE SCALE GENOMIC DNA]</scope>
    <source>
        <strain evidence="9 10">LMG 29911</strain>
    </source>
</reference>
<keyword evidence="10" id="KW-1185">Reference proteome</keyword>
<evidence type="ECO:0000256" key="1">
    <source>
        <dbReference type="ARBA" id="ARBA00004442"/>
    </source>
</evidence>
<evidence type="ECO:0000256" key="7">
    <source>
        <dbReference type="ARBA" id="ARBA00023237"/>
    </source>
</evidence>
<dbReference type="GO" id="GO:1990281">
    <property type="term" value="C:efflux pump complex"/>
    <property type="evidence" value="ECO:0007669"/>
    <property type="project" value="TreeGrafter"/>
</dbReference>
<dbReference type="PANTHER" id="PTHR30026:SF20">
    <property type="entry name" value="OUTER MEMBRANE PROTEIN TOLC"/>
    <property type="match status" value="1"/>
</dbReference>
<keyword evidence="7" id="KW-0998">Cell outer membrane</keyword>
<evidence type="ECO:0000256" key="4">
    <source>
        <dbReference type="ARBA" id="ARBA00022452"/>
    </source>
</evidence>
<comment type="caution">
    <text evidence="9">The sequence shown here is derived from an EMBL/GenBank/DDBJ whole genome shotgun (WGS) entry which is preliminary data.</text>
</comment>
<name>A0A2S8SPU1_9BACT</name>
<dbReference type="SUPFAM" id="SSF56954">
    <property type="entry name" value="Outer membrane efflux proteins (OEP)"/>
    <property type="match status" value="1"/>
</dbReference>
<evidence type="ECO:0000256" key="6">
    <source>
        <dbReference type="ARBA" id="ARBA00023136"/>
    </source>
</evidence>
<organism evidence="9 10">
    <name type="scientific">Abditibacterium utsteinense</name>
    <dbReference type="NCBI Taxonomy" id="1960156"/>
    <lineage>
        <taxon>Bacteria</taxon>
        <taxon>Pseudomonadati</taxon>
        <taxon>Abditibacteriota</taxon>
        <taxon>Abditibacteriia</taxon>
        <taxon>Abditibacteriales</taxon>
        <taxon>Abditibacteriaceae</taxon>
        <taxon>Abditibacterium</taxon>
    </lineage>
</organism>
<dbReference type="GO" id="GO:0015288">
    <property type="term" value="F:porin activity"/>
    <property type="evidence" value="ECO:0007669"/>
    <property type="project" value="TreeGrafter"/>
</dbReference>
<keyword evidence="5" id="KW-0812">Transmembrane</keyword>
<dbReference type="InParanoid" id="A0A2S8SPU1"/>
<dbReference type="AlphaFoldDB" id="A0A2S8SPU1"/>
<feature type="signal peptide" evidence="8">
    <location>
        <begin position="1"/>
        <end position="19"/>
    </location>
</feature>
<comment type="similarity">
    <text evidence="2">Belongs to the outer membrane factor (OMF) (TC 1.B.17) family.</text>
</comment>
<dbReference type="InterPro" id="IPR051906">
    <property type="entry name" value="TolC-like"/>
</dbReference>